<dbReference type="Pfam" id="PF06283">
    <property type="entry name" value="ThuA"/>
    <property type="match status" value="1"/>
</dbReference>
<name>A0ABT8RJG4_9BACT</name>
<evidence type="ECO:0000313" key="4">
    <source>
        <dbReference type="Proteomes" id="UP001168528"/>
    </source>
</evidence>
<evidence type="ECO:0000256" key="1">
    <source>
        <dbReference type="SAM" id="Phobius"/>
    </source>
</evidence>
<keyword evidence="4" id="KW-1185">Reference proteome</keyword>
<gene>
    <name evidence="3" type="ORF">Q0590_34275</name>
</gene>
<feature type="transmembrane region" description="Helical" evidence="1">
    <location>
        <begin position="21"/>
        <end position="40"/>
    </location>
</feature>
<accession>A0ABT8RJG4</accession>
<dbReference type="PANTHER" id="PTHR40469">
    <property type="entry name" value="SECRETED GLYCOSYL HYDROLASE"/>
    <property type="match status" value="1"/>
</dbReference>
<organism evidence="3 4">
    <name type="scientific">Rhodocytophaga aerolata</name>
    <dbReference type="NCBI Taxonomy" id="455078"/>
    <lineage>
        <taxon>Bacteria</taxon>
        <taxon>Pseudomonadati</taxon>
        <taxon>Bacteroidota</taxon>
        <taxon>Cytophagia</taxon>
        <taxon>Cytophagales</taxon>
        <taxon>Rhodocytophagaceae</taxon>
        <taxon>Rhodocytophaga</taxon>
    </lineage>
</organism>
<dbReference type="Gene3D" id="3.40.50.880">
    <property type="match status" value="1"/>
</dbReference>
<dbReference type="Proteomes" id="UP001168528">
    <property type="component" value="Unassembled WGS sequence"/>
</dbReference>
<sequence length="275" mass="31704">MCSHREASVVFFKNYPFAQKLVVLALFYIVFLLPVNIAWAQSREQPSRFRVLVLAENGGHHVQYSQVAKEWLTKLAGEHNFTVDYIENTSKIDDDFLSRYQLFIQLDYVPYGWTPAAVAAFEHYITSGRGGWIGFHHASLLGEFDGYPMWQWFSAFMGGIRYVNYIPGFATAKLVVEQVNHPVMKGIPPSFEVKKEEWYIYDKSPRSNVQVLASVDESSYQPDSKIKMGDHPVIWSNPKVKARNIYIFMGHSPDLFENEIYKRLVQNAIFWAAGQ</sequence>
<feature type="domain" description="ThuA-like" evidence="2">
    <location>
        <begin position="50"/>
        <end position="272"/>
    </location>
</feature>
<protein>
    <submittedName>
        <fullName evidence="3">ThuA domain-containing protein</fullName>
    </submittedName>
</protein>
<keyword evidence="1" id="KW-0472">Membrane</keyword>
<dbReference type="EMBL" id="JAUKPO010000057">
    <property type="protein sequence ID" value="MDO1451393.1"/>
    <property type="molecule type" value="Genomic_DNA"/>
</dbReference>
<comment type="caution">
    <text evidence="3">The sequence shown here is derived from an EMBL/GenBank/DDBJ whole genome shotgun (WGS) entry which is preliminary data.</text>
</comment>
<evidence type="ECO:0000259" key="2">
    <source>
        <dbReference type="Pfam" id="PF06283"/>
    </source>
</evidence>
<dbReference type="SUPFAM" id="SSF52317">
    <property type="entry name" value="Class I glutamine amidotransferase-like"/>
    <property type="match status" value="1"/>
</dbReference>
<keyword evidence="1" id="KW-1133">Transmembrane helix</keyword>
<reference evidence="3" key="1">
    <citation type="submission" date="2023-07" db="EMBL/GenBank/DDBJ databases">
        <title>The genome sequence of Rhodocytophaga aerolata KACC 12507.</title>
        <authorList>
            <person name="Zhang X."/>
        </authorList>
    </citation>
    <scope>NUCLEOTIDE SEQUENCE</scope>
    <source>
        <strain evidence="3">KACC 12507</strain>
    </source>
</reference>
<keyword evidence="1" id="KW-0812">Transmembrane</keyword>
<dbReference type="InterPro" id="IPR029062">
    <property type="entry name" value="Class_I_gatase-like"/>
</dbReference>
<dbReference type="PANTHER" id="PTHR40469:SF2">
    <property type="entry name" value="GALACTOSE-BINDING DOMAIN-LIKE SUPERFAMILY PROTEIN"/>
    <property type="match status" value="1"/>
</dbReference>
<dbReference type="RefSeq" id="WP_302042191.1">
    <property type="nucleotide sequence ID" value="NZ_JAUKPO010000057.1"/>
</dbReference>
<evidence type="ECO:0000313" key="3">
    <source>
        <dbReference type="EMBL" id="MDO1451393.1"/>
    </source>
</evidence>
<proteinExistence type="predicted"/>
<dbReference type="InterPro" id="IPR029010">
    <property type="entry name" value="ThuA-like"/>
</dbReference>